<dbReference type="EMBL" id="CP098502">
    <property type="protein sequence ID" value="UTI66904.1"/>
    <property type="molecule type" value="Genomic_DNA"/>
</dbReference>
<keyword evidence="4" id="KW-1185">Reference proteome</keyword>
<sequence length="58" mass="6620">MARGSVYPRQLASGATVYDVRYRSSNGKQRHKRGFTRKREADQYLSLDPPIHPGSEVE</sequence>
<accession>A0ABY5DZC2</accession>
<feature type="domain" description="AP2-like integrase N-terminal" evidence="2">
    <location>
        <begin position="17"/>
        <end position="45"/>
    </location>
</feature>
<evidence type="ECO:0000313" key="4">
    <source>
        <dbReference type="Proteomes" id="UP001056035"/>
    </source>
</evidence>
<reference evidence="3 4" key="1">
    <citation type="submission" date="2022-06" db="EMBL/GenBank/DDBJ databases">
        <title>Paraconexibacter antarcticus.</title>
        <authorList>
            <person name="Kim C.S."/>
        </authorList>
    </citation>
    <scope>NUCLEOTIDE SEQUENCE [LARGE SCALE GENOMIC DNA]</scope>
    <source>
        <strain evidence="3 4">02-257</strain>
    </source>
</reference>
<evidence type="ECO:0000259" key="2">
    <source>
        <dbReference type="Pfam" id="PF14657"/>
    </source>
</evidence>
<gene>
    <name evidence="3" type="ORF">NBH00_12000</name>
</gene>
<feature type="region of interest" description="Disordered" evidence="1">
    <location>
        <begin position="22"/>
        <end position="58"/>
    </location>
</feature>
<evidence type="ECO:0000256" key="1">
    <source>
        <dbReference type="SAM" id="MobiDB-lite"/>
    </source>
</evidence>
<organism evidence="3 4">
    <name type="scientific">Paraconexibacter antarcticus</name>
    <dbReference type="NCBI Taxonomy" id="2949664"/>
    <lineage>
        <taxon>Bacteria</taxon>
        <taxon>Bacillati</taxon>
        <taxon>Actinomycetota</taxon>
        <taxon>Thermoleophilia</taxon>
        <taxon>Solirubrobacterales</taxon>
        <taxon>Paraconexibacteraceae</taxon>
        <taxon>Paraconexibacter</taxon>
    </lineage>
</organism>
<dbReference type="Pfam" id="PF14657">
    <property type="entry name" value="Arm-DNA-bind_4"/>
    <property type="match status" value="1"/>
</dbReference>
<dbReference type="Proteomes" id="UP001056035">
    <property type="component" value="Chromosome"/>
</dbReference>
<name>A0ABY5DZC2_9ACTN</name>
<proteinExistence type="predicted"/>
<dbReference type="RefSeq" id="WP_254573557.1">
    <property type="nucleotide sequence ID" value="NZ_CP098502.1"/>
</dbReference>
<evidence type="ECO:0000313" key="3">
    <source>
        <dbReference type="EMBL" id="UTI66904.1"/>
    </source>
</evidence>
<dbReference type="InterPro" id="IPR028259">
    <property type="entry name" value="AP2-like_int_N"/>
</dbReference>
<protein>
    <recommendedName>
        <fullName evidence="2">AP2-like integrase N-terminal domain-containing protein</fullName>
    </recommendedName>
</protein>